<keyword evidence="4" id="KW-1185">Reference proteome</keyword>
<proteinExistence type="predicted"/>
<evidence type="ECO:0000313" key="4">
    <source>
        <dbReference type="Proteomes" id="UP000029998"/>
    </source>
</evidence>
<sequence length="185" mass="17921">MAGAEAQRPAPGQPPARILADPEPTPATRKSRRSAHLRAAVVAGMGLLALAAVGWTLVTPGDDGPRPAMPAVPAVVMDAPTEPSTATLVDTPAAASAPVSNPFESGTAPPEAAVDAPAAAAVVDTAAAARASSPPATTINPFNAMQATPSRPASHVGAARPGPASAPRTGAAGPTAPAPSHGAAR</sequence>
<evidence type="ECO:0000256" key="2">
    <source>
        <dbReference type="SAM" id="Phobius"/>
    </source>
</evidence>
<feature type="transmembrane region" description="Helical" evidence="2">
    <location>
        <begin position="39"/>
        <end position="58"/>
    </location>
</feature>
<gene>
    <name evidence="3" type="ORF">N800_06415</name>
</gene>
<keyword evidence="2" id="KW-0812">Transmembrane</keyword>
<feature type="compositionally biased region" description="Low complexity" evidence="1">
    <location>
        <begin position="1"/>
        <end position="10"/>
    </location>
</feature>
<evidence type="ECO:0000313" key="3">
    <source>
        <dbReference type="EMBL" id="KGM53377.1"/>
    </source>
</evidence>
<name>A0A0A0EW93_9GAMM</name>
<keyword evidence="2" id="KW-0472">Membrane</keyword>
<reference evidence="3 4" key="1">
    <citation type="submission" date="2013-08" db="EMBL/GenBank/DDBJ databases">
        <title>Genome sequencing of Lysobacter.</title>
        <authorList>
            <person name="Zhang S."/>
            <person name="Wang G."/>
        </authorList>
    </citation>
    <scope>NUCLEOTIDE SEQUENCE [LARGE SCALE GENOMIC DNA]</scope>
    <source>
        <strain evidence="3 4">GH1-9</strain>
    </source>
</reference>
<comment type="caution">
    <text evidence="3">The sequence shown here is derived from an EMBL/GenBank/DDBJ whole genome shotgun (WGS) entry which is preliminary data.</text>
</comment>
<feature type="region of interest" description="Disordered" evidence="1">
    <location>
        <begin position="1"/>
        <end position="34"/>
    </location>
</feature>
<keyword evidence="2" id="KW-1133">Transmembrane helix</keyword>
<feature type="compositionally biased region" description="Low complexity" evidence="1">
    <location>
        <begin position="157"/>
        <end position="185"/>
    </location>
</feature>
<dbReference type="Proteomes" id="UP000029998">
    <property type="component" value="Unassembled WGS sequence"/>
</dbReference>
<accession>A0A0A0EW93</accession>
<feature type="compositionally biased region" description="Polar residues" evidence="1">
    <location>
        <begin position="139"/>
        <end position="151"/>
    </location>
</feature>
<feature type="region of interest" description="Disordered" evidence="1">
    <location>
        <begin position="132"/>
        <end position="185"/>
    </location>
</feature>
<protein>
    <submittedName>
        <fullName evidence="3">Uncharacterized protein</fullName>
    </submittedName>
</protein>
<feature type="non-terminal residue" evidence="3">
    <location>
        <position position="185"/>
    </location>
</feature>
<dbReference type="EMBL" id="AVPU01000031">
    <property type="protein sequence ID" value="KGM53377.1"/>
    <property type="molecule type" value="Genomic_DNA"/>
</dbReference>
<dbReference type="AlphaFoldDB" id="A0A0A0EW93"/>
<evidence type="ECO:0000256" key="1">
    <source>
        <dbReference type="SAM" id="MobiDB-lite"/>
    </source>
</evidence>
<organism evidence="3 4">
    <name type="scientific">Lysobacter daejeonensis GH1-9</name>
    <dbReference type="NCBI Taxonomy" id="1385517"/>
    <lineage>
        <taxon>Bacteria</taxon>
        <taxon>Pseudomonadati</taxon>
        <taxon>Pseudomonadota</taxon>
        <taxon>Gammaproteobacteria</taxon>
        <taxon>Lysobacterales</taxon>
        <taxon>Lysobacteraceae</taxon>
        <taxon>Aerolutibacter</taxon>
    </lineage>
</organism>